<dbReference type="EMBL" id="VSRR010003905">
    <property type="protein sequence ID" value="MPC37849.1"/>
    <property type="molecule type" value="Genomic_DNA"/>
</dbReference>
<keyword evidence="2" id="KW-1185">Reference proteome</keyword>
<protein>
    <submittedName>
        <fullName evidence="1">Uncharacterized protein</fullName>
    </submittedName>
</protein>
<accession>A0A5B7EXV9</accession>
<reference evidence="1 2" key="1">
    <citation type="submission" date="2019-05" db="EMBL/GenBank/DDBJ databases">
        <title>Another draft genome of Portunus trituberculatus and its Hox gene families provides insights of decapod evolution.</title>
        <authorList>
            <person name="Jeong J.-H."/>
            <person name="Song I."/>
            <person name="Kim S."/>
            <person name="Choi T."/>
            <person name="Kim D."/>
            <person name="Ryu S."/>
            <person name="Kim W."/>
        </authorList>
    </citation>
    <scope>NUCLEOTIDE SEQUENCE [LARGE SCALE GENOMIC DNA]</scope>
    <source>
        <tissue evidence="1">Muscle</tissue>
    </source>
</reference>
<sequence>MVSMGSGRHPQIGSNPTTYHFEATPFVELFKVTYMSP</sequence>
<gene>
    <name evidence="1" type="ORF">E2C01_031344</name>
</gene>
<evidence type="ECO:0000313" key="2">
    <source>
        <dbReference type="Proteomes" id="UP000324222"/>
    </source>
</evidence>
<organism evidence="1 2">
    <name type="scientific">Portunus trituberculatus</name>
    <name type="common">Swimming crab</name>
    <name type="synonym">Neptunus trituberculatus</name>
    <dbReference type="NCBI Taxonomy" id="210409"/>
    <lineage>
        <taxon>Eukaryota</taxon>
        <taxon>Metazoa</taxon>
        <taxon>Ecdysozoa</taxon>
        <taxon>Arthropoda</taxon>
        <taxon>Crustacea</taxon>
        <taxon>Multicrustacea</taxon>
        <taxon>Malacostraca</taxon>
        <taxon>Eumalacostraca</taxon>
        <taxon>Eucarida</taxon>
        <taxon>Decapoda</taxon>
        <taxon>Pleocyemata</taxon>
        <taxon>Brachyura</taxon>
        <taxon>Eubrachyura</taxon>
        <taxon>Portunoidea</taxon>
        <taxon>Portunidae</taxon>
        <taxon>Portuninae</taxon>
        <taxon>Portunus</taxon>
    </lineage>
</organism>
<evidence type="ECO:0000313" key="1">
    <source>
        <dbReference type="EMBL" id="MPC37849.1"/>
    </source>
</evidence>
<proteinExistence type="predicted"/>
<dbReference type="Proteomes" id="UP000324222">
    <property type="component" value="Unassembled WGS sequence"/>
</dbReference>
<dbReference type="AlphaFoldDB" id="A0A5B7EXV9"/>
<comment type="caution">
    <text evidence="1">The sequence shown here is derived from an EMBL/GenBank/DDBJ whole genome shotgun (WGS) entry which is preliminary data.</text>
</comment>
<name>A0A5B7EXV9_PORTR</name>